<sequence>METVILIIHVIIAIALVALVLLQQGKGADTGASFGGGASQTVFGSQGSASFLGRVTAALATVFFLTSFGLAMLAKQKADSMLDLGVPAEVTETYQEVPAVNTDAPMVDEISVDSSNAPMIDSAASSEGDVSKSTE</sequence>
<evidence type="ECO:0000256" key="2">
    <source>
        <dbReference type="ARBA" id="ARBA00008445"/>
    </source>
</evidence>
<comment type="caution">
    <text evidence="11">Lacks conserved residue(s) required for the propagation of feature annotation.</text>
</comment>
<gene>
    <name evidence="13" type="primary">secG</name>
    <name evidence="13" type="ORF">GCM10023116_09500</name>
</gene>
<keyword evidence="8 11" id="KW-1133">Transmembrane helix</keyword>
<evidence type="ECO:0000256" key="1">
    <source>
        <dbReference type="ARBA" id="ARBA00004651"/>
    </source>
</evidence>
<dbReference type="Proteomes" id="UP001500604">
    <property type="component" value="Unassembled WGS sequence"/>
</dbReference>
<keyword evidence="10 11" id="KW-0472">Membrane</keyword>
<dbReference type="NCBIfam" id="TIGR00810">
    <property type="entry name" value="secG"/>
    <property type="match status" value="1"/>
</dbReference>
<organism evidence="13 14">
    <name type="scientific">Kistimonas scapharcae</name>
    <dbReference type="NCBI Taxonomy" id="1036133"/>
    <lineage>
        <taxon>Bacteria</taxon>
        <taxon>Pseudomonadati</taxon>
        <taxon>Pseudomonadota</taxon>
        <taxon>Gammaproteobacteria</taxon>
        <taxon>Oceanospirillales</taxon>
        <taxon>Endozoicomonadaceae</taxon>
        <taxon>Kistimonas</taxon>
    </lineage>
</organism>
<protein>
    <recommendedName>
        <fullName evidence="3 11">Protein-export membrane protein SecG</fullName>
    </recommendedName>
</protein>
<evidence type="ECO:0000256" key="11">
    <source>
        <dbReference type="RuleBase" id="RU365087"/>
    </source>
</evidence>
<reference evidence="14" key="1">
    <citation type="journal article" date="2019" name="Int. J. Syst. Evol. Microbiol.">
        <title>The Global Catalogue of Microorganisms (GCM) 10K type strain sequencing project: providing services to taxonomists for standard genome sequencing and annotation.</title>
        <authorList>
            <consortium name="The Broad Institute Genomics Platform"/>
            <consortium name="The Broad Institute Genome Sequencing Center for Infectious Disease"/>
            <person name="Wu L."/>
            <person name="Ma J."/>
        </authorList>
    </citation>
    <scope>NUCLEOTIDE SEQUENCE [LARGE SCALE GENOMIC DNA]</scope>
    <source>
        <strain evidence="14">JCM 17805</strain>
    </source>
</reference>
<evidence type="ECO:0000313" key="14">
    <source>
        <dbReference type="Proteomes" id="UP001500604"/>
    </source>
</evidence>
<evidence type="ECO:0000256" key="7">
    <source>
        <dbReference type="ARBA" id="ARBA00022927"/>
    </source>
</evidence>
<evidence type="ECO:0000256" key="3">
    <source>
        <dbReference type="ARBA" id="ARBA00017876"/>
    </source>
</evidence>
<evidence type="ECO:0000256" key="8">
    <source>
        <dbReference type="ARBA" id="ARBA00022989"/>
    </source>
</evidence>
<dbReference type="PRINTS" id="PR01651">
    <property type="entry name" value="SECGEXPORT"/>
</dbReference>
<proteinExistence type="inferred from homology"/>
<comment type="subcellular location">
    <subcellularLocation>
        <location evidence="1 11">Cell membrane</location>
        <topology evidence="1 11">Multi-pass membrane protein</topology>
    </subcellularLocation>
</comment>
<feature type="region of interest" description="Disordered" evidence="12">
    <location>
        <begin position="114"/>
        <end position="135"/>
    </location>
</feature>
<keyword evidence="4 11" id="KW-0813">Transport</keyword>
<comment type="function">
    <text evidence="11">Involved in protein export. Participates in an early event of protein translocation.</text>
</comment>
<evidence type="ECO:0000256" key="10">
    <source>
        <dbReference type="ARBA" id="ARBA00023136"/>
    </source>
</evidence>
<dbReference type="RefSeq" id="WP_345194372.1">
    <property type="nucleotide sequence ID" value="NZ_BAABFL010000089.1"/>
</dbReference>
<evidence type="ECO:0000256" key="12">
    <source>
        <dbReference type="SAM" id="MobiDB-lite"/>
    </source>
</evidence>
<keyword evidence="9 11" id="KW-0811">Translocation</keyword>
<evidence type="ECO:0000256" key="9">
    <source>
        <dbReference type="ARBA" id="ARBA00023010"/>
    </source>
</evidence>
<feature type="transmembrane region" description="Helical" evidence="11">
    <location>
        <begin position="51"/>
        <end position="74"/>
    </location>
</feature>
<evidence type="ECO:0000256" key="4">
    <source>
        <dbReference type="ARBA" id="ARBA00022448"/>
    </source>
</evidence>
<evidence type="ECO:0000256" key="5">
    <source>
        <dbReference type="ARBA" id="ARBA00022475"/>
    </source>
</evidence>
<dbReference type="Pfam" id="PF03840">
    <property type="entry name" value="SecG"/>
    <property type="match status" value="1"/>
</dbReference>
<dbReference type="PANTHER" id="PTHR34182:SF1">
    <property type="entry name" value="PROTEIN-EXPORT MEMBRANE PROTEIN SECG"/>
    <property type="match status" value="1"/>
</dbReference>
<accession>A0ABP8V0P7</accession>
<dbReference type="EMBL" id="BAABFL010000089">
    <property type="protein sequence ID" value="GAA4648680.1"/>
    <property type="molecule type" value="Genomic_DNA"/>
</dbReference>
<comment type="similarity">
    <text evidence="2 11">Belongs to the SecG family.</text>
</comment>
<keyword evidence="14" id="KW-1185">Reference proteome</keyword>
<keyword evidence="5 11" id="KW-1003">Cell membrane</keyword>
<dbReference type="PANTHER" id="PTHR34182">
    <property type="entry name" value="PROTEIN-EXPORT MEMBRANE PROTEIN SECG"/>
    <property type="match status" value="1"/>
</dbReference>
<keyword evidence="7 11" id="KW-0653">Protein transport</keyword>
<evidence type="ECO:0000313" key="13">
    <source>
        <dbReference type="EMBL" id="GAA4648680.1"/>
    </source>
</evidence>
<keyword evidence="6 11" id="KW-0812">Transmembrane</keyword>
<comment type="caution">
    <text evidence="13">The sequence shown here is derived from an EMBL/GenBank/DDBJ whole genome shotgun (WGS) entry which is preliminary data.</text>
</comment>
<name>A0ABP8V0P7_9GAMM</name>
<evidence type="ECO:0000256" key="6">
    <source>
        <dbReference type="ARBA" id="ARBA00022692"/>
    </source>
</evidence>
<dbReference type="InterPro" id="IPR004692">
    <property type="entry name" value="SecG"/>
</dbReference>